<proteinExistence type="predicted"/>
<evidence type="ECO:0000256" key="4">
    <source>
        <dbReference type="ARBA" id="ARBA00022679"/>
    </source>
</evidence>
<feature type="transmembrane region" description="Helical" evidence="10">
    <location>
        <begin position="118"/>
        <end position="138"/>
    </location>
</feature>
<evidence type="ECO:0000313" key="13">
    <source>
        <dbReference type="EMBL" id="KAA8824137.1"/>
    </source>
</evidence>
<dbReference type="Gene3D" id="1.20.5.1930">
    <property type="match status" value="1"/>
</dbReference>
<keyword evidence="3" id="KW-0597">Phosphoprotein</keyword>
<comment type="catalytic activity">
    <reaction evidence="1">
        <text>ATP + protein L-histidine = ADP + protein N-phospho-L-histidine.</text>
        <dbReference type="EC" id="2.7.13.3"/>
    </reaction>
</comment>
<feature type="transmembrane region" description="Helical" evidence="10">
    <location>
        <begin position="53"/>
        <end position="74"/>
    </location>
</feature>
<dbReference type="GO" id="GO:0000155">
    <property type="term" value="F:phosphorelay sensor kinase activity"/>
    <property type="evidence" value="ECO:0007669"/>
    <property type="project" value="InterPro"/>
</dbReference>
<name>A0A5J5E5C9_9BIFI</name>
<dbReference type="GO" id="GO:0046983">
    <property type="term" value="F:protein dimerization activity"/>
    <property type="evidence" value="ECO:0007669"/>
    <property type="project" value="InterPro"/>
</dbReference>
<dbReference type="SUPFAM" id="SSF55874">
    <property type="entry name" value="ATPase domain of HSP90 chaperone/DNA topoisomerase II/histidine kinase"/>
    <property type="match status" value="1"/>
</dbReference>
<keyword evidence="15" id="KW-1185">Reference proteome</keyword>
<dbReference type="EMBL" id="RZNZ01000001">
    <property type="protein sequence ID" value="KAA8822578.1"/>
    <property type="molecule type" value="Genomic_DNA"/>
</dbReference>
<keyword evidence="6 13" id="KW-0418">Kinase</keyword>
<dbReference type="OrthoDB" id="227596at2"/>
<dbReference type="AlphaFoldDB" id="A0A5J5E5C9"/>
<evidence type="ECO:0000256" key="3">
    <source>
        <dbReference type="ARBA" id="ARBA00022553"/>
    </source>
</evidence>
<dbReference type="EC" id="2.7.13.3" evidence="2"/>
<keyword evidence="8" id="KW-0902">Two-component regulatory system</keyword>
<dbReference type="GO" id="GO:0016020">
    <property type="term" value="C:membrane"/>
    <property type="evidence" value="ECO:0007669"/>
    <property type="project" value="InterPro"/>
</dbReference>
<keyword evidence="10" id="KW-0472">Membrane</keyword>
<evidence type="ECO:0000256" key="5">
    <source>
        <dbReference type="ARBA" id="ARBA00022741"/>
    </source>
</evidence>
<keyword evidence="10" id="KW-0812">Transmembrane</keyword>
<gene>
    <name evidence="13" type="ORF">EM848_03140</name>
    <name evidence="12" type="ORF">EMO90_00895</name>
</gene>
<protein>
    <recommendedName>
        <fullName evidence="2">histidine kinase</fullName>
        <ecNumber evidence="2">2.7.13.3</ecNumber>
    </recommendedName>
</protein>
<feature type="region of interest" description="Disordered" evidence="9">
    <location>
        <begin position="336"/>
        <end position="356"/>
    </location>
</feature>
<evidence type="ECO:0000313" key="14">
    <source>
        <dbReference type="Proteomes" id="UP000345527"/>
    </source>
</evidence>
<reference evidence="14 15" key="1">
    <citation type="journal article" date="2019" name="Syst. Appl. Microbiol.">
        <title>Characterization of Bifidobacterium species in feaces of the Egyptian fruit bat: Description of B. vespertilionis sp. nov. and B. rousetti sp. nov.</title>
        <authorList>
            <person name="Modesto M."/>
            <person name="Satti M."/>
            <person name="Watanabe K."/>
            <person name="Puglisi E."/>
            <person name="Morelli L."/>
            <person name="Huang C.-H."/>
            <person name="Liou J.-S."/>
            <person name="Miyashita M."/>
            <person name="Tamura T."/>
            <person name="Saito S."/>
            <person name="Mori K."/>
            <person name="Huang L."/>
            <person name="Sciavilla P."/>
            <person name="Sandri C."/>
            <person name="Spiezio C."/>
            <person name="Vitali F."/>
            <person name="Cavalieri D."/>
            <person name="Perpetuini G."/>
            <person name="Tofalo R."/>
            <person name="Bonetti A."/>
            <person name="Arita M."/>
            <person name="Mattarelli P."/>
        </authorList>
    </citation>
    <scope>NUCLEOTIDE SEQUENCE [LARGE SCALE GENOMIC DNA]</scope>
    <source>
        <strain evidence="12 15">RST16</strain>
        <strain evidence="13 14">RST8</strain>
    </source>
</reference>
<dbReference type="Proteomes" id="UP000374630">
    <property type="component" value="Unassembled WGS sequence"/>
</dbReference>
<accession>A0A5J5E5C9</accession>
<dbReference type="PANTHER" id="PTHR24421">
    <property type="entry name" value="NITRATE/NITRITE SENSOR PROTEIN NARX-RELATED"/>
    <property type="match status" value="1"/>
</dbReference>
<keyword evidence="7" id="KW-0067">ATP-binding</keyword>
<evidence type="ECO:0000256" key="1">
    <source>
        <dbReference type="ARBA" id="ARBA00000085"/>
    </source>
</evidence>
<dbReference type="PANTHER" id="PTHR24421:SF10">
    <property type="entry name" value="NITRATE_NITRITE SENSOR PROTEIN NARQ"/>
    <property type="match status" value="1"/>
</dbReference>
<dbReference type="Proteomes" id="UP000345527">
    <property type="component" value="Unassembled WGS sequence"/>
</dbReference>
<evidence type="ECO:0000256" key="8">
    <source>
        <dbReference type="ARBA" id="ARBA00023012"/>
    </source>
</evidence>
<dbReference type="InterPro" id="IPR050482">
    <property type="entry name" value="Sensor_HK_TwoCompSys"/>
</dbReference>
<dbReference type="CDD" id="cd16917">
    <property type="entry name" value="HATPase_UhpB-NarQ-NarX-like"/>
    <property type="match status" value="1"/>
</dbReference>
<comment type="caution">
    <text evidence="13">The sequence shown here is derived from an EMBL/GenBank/DDBJ whole genome shotgun (WGS) entry which is preliminary data.</text>
</comment>
<dbReference type="Pfam" id="PF07730">
    <property type="entry name" value="HisKA_3"/>
    <property type="match status" value="1"/>
</dbReference>
<evidence type="ECO:0000313" key="12">
    <source>
        <dbReference type="EMBL" id="KAA8822578.1"/>
    </source>
</evidence>
<evidence type="ECO:0000256" key="2">
    <source>
        <dbReference type="ARBA" id="ARBA00012438"/>
    </source>
</evidence>
<keyword evidence="5" id="KW-0547">Nucleotide-binding</keyword>
<evidence type="ECO:0000256" key="10">
    <source>
        <dbReference type="SAM" id="Phobius"/>
    </source>
</evidence>
<dbReference type="InterPro" id="IPR036890">
    <property type="entry name" value="HATPase_C_sf"/>
</dbReference>
<sequence length="412" mass="43796">MRIMIDKGLLLALGAALALTGPHPAALDAVFIAGLLAVVCASALAEWLMGSHHAWIPVCLMSVAAVACPSWVAFMTPVAYDAARARVPESLTDPLRSALRWMWIVPVLRTLVDGSIDMASLTAAAPVAVAVCASFAFGSRASMAERLRSDLNAFEDRARDAARSNRVRLADLSEERDRSVRMATLAERTRIAREIHDNVGHLLTRAIMQVEAGKAVADATNDAVAGRGFDEVGVTLHDAMTMVRRSVHDLEDEGTDFGARIDDAVRSFDGATAGFSVALANGIDSAPAPVARAFATIIRESLTNVVRHSDAPGASVTLRDFPAFWQLVVRDGGPAKARVNHDGDPGGDDGLPRGMGVADIESRARQLGGSATCGPYGGGWRVFVSVPKDRWNDKASGNDKESDNADQPRRNP</sequence>
<keyword evidence="10" id="KW-1133">Transmembrane helix</keyword>
<dbReference type="GO" id="GO:0005524">
    <property type="term" value="F:ATP binding"/>
    <property type="evidence" value="ECO:0007669"/>
    <property type="project" value="UniProtKB-KW"/>
</dbReference>
<evidence type="ECO:0000256" key="6">
    <source>
        <dbReference type="ARBA" id="ARBA00022777"/>
    </source>
</evidence>
<evidence type="ECO:0000256" key="7">
    <source>
        <dbReference type="ARBA" id="ARBA00022840"/>
    </source>
</evidence>
<dbReference type="EMBL" id="RZOA01000004">
    <property type="protein sequence ID" value="KAA8824137.1"/>
    <property type="molecule type" value="Genomic_DNA"/>
</dbReference>
<keyword evidence="4" id="KW-0808">Transferase</keyword>
<feature type="region of interest" description="Disordered" evidence="9">
    <location>
        <begin position="389"/>
        <end position="412"/>
    </location>
</feature>
<evidence type="ECO:0000256" key="9">
    <source>
        <dbReference type="SAM" id="MobiDB-lite"/>
    </source>
</evidence>
<evidence type="ECO:0000259" key="11">
    <source>
        <dbReference type="Pfam" id="PF07730"/>
    </source>
</evidence>
<evidence type="ECO:0000313" key="15">
    <source>
        <dbReference type="Proteomes" id="UP000374630"/>
    </source>
</evidence>
<dbReference type="RefSeq" id="WP_150353543.1">
    <property type="nucleotide sequence ID" value="NZ_RZNZ01000001.1"/>
</dbReference>
<feature type="domain" description="Signal transduction histidine kinase subgroup 3 dimerisation and phosphoacceptor" evidence="11">
    <location>
        <begin position="187"/>
        <end position="252"/>
    </location>
</feature>
<dbReference type="Gene3D" id="3.30.565.10">
    <property type="entry name" value="Histidine kinase-like ATPase, C-terminal domain"/>
    <property type="match status" value="1"/>
</dbReference>
<dbReference type="InterPro" id="IPR011712">
    <property type="entry name" value="Sig_transdc_His_kin_sub3_dim/P"/>
</dbReference>
<organism evidence="13 14">
    <name type="scientific">Bifidobacterium vespertilionis</name>
    <dbReference type="NCBI Taxonomy" id="2562524"/>
    <lineage>
        <taxon>Bacteria</taxon>
        <taxon>Bacillati</taxon>
        <taxon>Actinomycetota</taxon>
        <taxon>Actinomycetes</taxon>
        <taxon>Bifidobacteriales</taxon>
        <taxon>Bifidobacteriaceae</taxon>
        <taxon>Bifidobacterium</taxon>
    </lineage>
</organism>